<dbReference type="GO" id="GO:0000214">
    <property type="term" value="C:tRNA-intron endonuclease complex"/>
    <property type="evidence" value="ECO:0007669"/>
    <property type="project" value="TreeGrafter"/>
</dbReference>
<name>A0AAQ4D4W0_AMBAM</name>
<feature type="domain" description="tRNA-splicing endonuclease subunit Sen54 N-terminal" evidence="4">
    <location>
        <begin position="108"/>
        <end position="160"/>
    </location>
</feature>
<evidence type="ECO:0000256" key="1">
    <source>
        <dbReference type="ARBA" id="ARBA00005736"/>
    </source>
</evidence>
<keyword evidence="2" id="KW-0819">tRNA processing</keyword>
<proteinExistence type="inferred from homology"/>
<sequence length="762" mass="84360">MAAEAVEDNVDVVLCDENAEEKCENGGPASEETPTPSSTEDDFAYRLPSGEAIYRAHNSRVQDNATKSRIGTKRLDPTGSAEEVELIESLRNDRAEALNRVGSFRPIDVLQALWEEEEKRVVVTKHKGAYLKFMGFKVGDRTVLNPLEALFLLEANQLLLMRAGVPVSISEAYELLLEDGDHYDKYLVYAHLMRAGYIVIPHRTRQSSKPAATAAAKVEADTEQDEAHESDDDVVCLDDSDDSDISVVKVVPPKLPKLDPSITITPITRPKRAPSSESQRTQCDLSFPKYVAGELLTLKRPPRHLLPRNVLPSREWYEVHPDRWNLEDSVRDKWKGRSRPTNLERRGYFGRRDLEEWPQLQCQGNGQAWQAPNTSWGSANRPALVTPEQNNRGSRTWNDIGADMSSGHGTGHIQAPHHGGSGDGHWNSVPRPPYDGAQCRPWLGGPEQPAPPWDVGNFPGTAGLQRLPPPPPLWRPSQPSWHAAPPPLRHRPPLQHSNQPWNSQDNSRQASGDQYGYFTEPQRCELPWQMQRPGPDLSFHSGPGRPDRQNLTPYRRSGQRNDSSPRHRWQGRPHRPSPSRRGGGVSDEDEYPSAVPSFTGKVTSWAELKSGLAQAERTEALLAGEGGVLWKGSVQPLIMPTQDLSIPGIVSQLAVMEEVDVVNGKGCQQSGSSSTCSSLEPVAPDLDVYLPGAAYSKRNPGPPECRVSVVRWDDGPPHLRDLARRQVTPADSVPLVFAVVDQGQVQLYAFDVVVAPRFVPGP</sequence>
<keyword evidence="6" id="KW-1185">Reference proteome</keyword>
<feature type="region of interest" description="Disordered" evidence="3">
    <location>
        <begin position="18"/>
        <end position="43"/>
    </location>
</feature>
<evidence type="ECO:0000313" key="6">
    <source>
        <dbReference type="Proteomes" id="UP001321473"/>
    </source>
</evidence>
<feature type="region of interest" description="Disordered" evidence="3">
    <location>
        <begin position="210"/>
        <end position="231"/>
    </location>
</feature>
<accession>A0AAQ4D4W0</accession>
<evidence type="ECO:0000259" key="4">
    <source>
        <dbReference type="Pfam" id="PF12928"/>
    </source>
</evidence>
<comment type="similarity">
    <text evidence="1">Belongs to the SEN54 family.</text>
</comment>
<dbReference type="Pfam" id="PF12928">
    <property type="entry name" value="tRNA_int_end_N2"/>
    <property type="match status" value="1"/>
</dbReference>
<evidence type="ECO:0000256" key="2">
    <source>
        <dbReference type="ARBA" id="ARBA00022694"/>
    </source>
</evidence>
<feature type="region of interest" description="Disordered" evidence="3">
    <location>
        <begin position="261"/>
        <end position="282"/>
    </location>
</feature>
<dbReference type="AlphaFoldDB" id="A0AAQ4D4W0"/>
<feature type="region of interest" description="Disordered" evidence="3">
    <location>
        <begin position="404"/>
        <end position="515"/>
    </location>
</feature>
<evidence type="ECO:0000256" key="3">
    <source>
        <dbReference type="SAM" id="MobiDB-lite"/>
    </source>
</evidence>
<feature type="compositionally biased region" description="Acidic residues" evidence="3">
    <location>
        <begin position="221"/>
        <end position="231"/>
    </location>
</feature>
<comment type="caution">
    <text evidence="5">The sequence shown here is derived from an EMBL/GenBank/DDBJ whole genome shotgun (WGS) entry which is preliminary data.</text>
</comment>
<dbReference type="EMBL" id="JARKHS020035150">
    <property type="protein sequence ID" value="KAK8757500.1"/>
    <property type="molecule type" value="Genomic_DNA"/>
</dbReference>
<gene>
    <name evidence="5" type="ORF">V5799_004855</name>
</gene>
<feature type="region of interest" description="Disordered" evidence="3">
    <location>
        <begin position="528"/>
        <end position="597"/>
    </location>
</feature>
<feature type="compositionally biased region" description="Basic residues" evidence="3">
    <location>
        <begin position="566"/>
        <end position="578"/>
    </location>
</feature>
<evidence type="ECO:0000313" key="5">
    <source>
        <dbReference type="EMBL" id="KAK8757500.1"/>
    </source>
</evidence>
<dbReference type="InterPro" id="IPR024336">
    <property type="entry name" value="tRNA_splic_suSen54_N"/>
</dbReference>
<dbReference type="InterPro" id="IPR024337">
    <property type="entry name" value="tRNA_splic_suSen54"/>
</dbReference>
<dbReference type="PANTHER" id="PTHR21027:SF1">
    <property type="entry name" value="TRNA-SPLICING ENDONUCLEASE SUBUNIT SEN54"/>
    <property type="match status" value="1"/>
</dbReference>
<dbReference type="PANTHER" id="PTHR21027">
    <property type="entry name" value="TRNA-SPLICING ENDONUCLEASE SUBUNIT SEN54"/>
    <property type="match status" value="1"/>
</dbReference>
<protein>
    <recommendedName>
        <fullName evidence="4">tRNA-splicing endonuclease subunit Sen54 N-terminal domain-containing protein</fullName>
    </recommendedName>
</protein>
<dbReference type="GO" id="GO:0000379">
    <property type="term" value="P:tRNA-type intron splice site recognition and cleavage"/>
    <property type="evidence" value="ECO:0007669"/>
    <property type="project" value="TreeGrafter"/>
</dbReference>
<feature type="compositionally biased region" description="Polar residues" evidence="3">
    <location>
        <begin position="495"/>
        <end position="512"/>
    </location>
</feature>
<reference evidence="5 6" key="1">
    <citation type="journal article" date="2023" name="Arcadia Sci">
        <title>De novo assembly of a long-read Amblyomma americanum tick genome.</title>
        <authorList>
            <person name="Chou S."/>
            <person name="Poskanzer K.E."/>
            <person name="Rollins M."/>
            <person name="Thuy-Boun P.S."/>
        </authorList>
    </citation>
    <scope>NUCLEOTIDE SEQUENCE [LARGE SCALE GENOMIC DNA]</scope>
    <source>
        <strain evidence="5">F_SG_1</strain>
        <tissue evidence="5">Salivary glands</tissue>
    </source>
</reference>
<dbReference type="Proteomes" id="UP001321473">
    <property type="component" value="Unassembled WGS sequence"/>
</dbReference>
<organism evidence="5 6">
    <name type="scientific">Amblyomma americanum</name>
    <name type="common">Lone star tick</name>
    <dbReference type="NCBI Taxonomy" id="6943"/>
    <lineage>
        <taxon>Eukaryota</taxon>
        <taxon>Metazoa</taxon>
        <taxon>Ecdysozoa</taxon>
        <taxon>Arthropoda</taxon>
        <taxon>Chelicerata</taxon>
        <taxon>Arachnida</taxon>
        <taxon>Acari</taxon>
        <taxon>Parasitiformes</taxon>
        <taxon>Ixodida</taxon>
        <taxon>Ixodoidea</taxon>
        <taxon>Ixodidae</taxon>
        <taxon>Amblyomminae</taxon>
        <taxon>Amblyomma</taxon>
    </lineage>
</organism>